<dbReference type="EMBL" id="AOLP01000002">
    <property type="protein sequence ID" value="EMA07974.1"/>
    <property type="molecule type" value="Genomic_DNA"/>
</dbReference>
<reference evidence="1 2" key="1">
    <citation type="journal article" date="2014" name="PLoS Genet.">
        <title>Phylogenetically driven sequencing of extremely halophilic archaea reveals strategies for static and dynamic osmo-response.</title>
        <authorList>
            <person name="Becker E.A."/>
            <person name="Seitzer P.M."/>
            <person name="Tritt A."/>
            <person name="Larsen D."/>
            <person name="Krusor M."/>
            <person name="Yao A.I."/>
            <person name="Wu D."/>
            <person name="Madern D."/>
            <person name="Eisen J.A."/>
            <person name="Darling A.E."/>
            <person name="Facciotti M.T."/>
        </authorList>
    </citation>
    <scope>NUCLEOTIDE SEQUENCE [LARGE SCALE GENOMIC DNA]</scope>
    <source>
        <strain evidence="1 2">ATCC 35960</strain>
    </source>
</reference>
<proteinExistence type="predicted"/>
<dbReference type="Proteomes" id="UP000011553">
    <property type="component" value="Unassembled WGS sequence"/>
</dbReference>
<accession>M0JJ25</accession>
<organism evidence="1 2">
    <name type="scientific">Haloferax denitrificans ATCC 35960</name>
    <dbReference type="NCBI Taxonomy" id="662478"/>
    <lineage>
        <taxon>Archaea</taxon>
        <taxon>Methanobacteriati</taxon>
        <taxon>Methanobacteriota</taxon>
        <taxon>Stenosarchaea group</taxon>
        <taxon>Halobacteria</taxon>
        <taxon>Halobacteriales</taxon>
        <taxon>Haloferacaceae</taxon>
        <taxon>Haloferax</taxon>
    </lineage>
</organism>
<dbReference type="AlphaFoldDB" id="M0JJ25"/>
<gene>
    <name evidence="1" type="ORF">C438_02597</name>
</gene>
<protein>
    <submittedName>
        <fullName evidence="1">Uncharacterized protein</fullName>
    </submittedName>
</protein>
<evidence type="ECO:0000313" key="1">
    <source>
        <dbReference type="EMBL" id="EMA07974.1"/>
    </source>
</evidence>
<name>M0JJ25_9EURY</name>
<keyword evidence="2" id="KW-1185">Reference proteome</keyword>
<comment type="caution">
    <text evidence="1">The sequence shown here is derived from an EMBL/GenBank/DDBJ whole genome shotgun (WGS) entry which is preliminary data.</text>
</comment>
<evidence type="ECO:0000313" key="2">
    <source>
        <dbReference type="Proteomes" id="UP000011553"/>
    </source>
</evidence>
<sequence length="69" mass="7706">MEFLDNRPSDRACVFALDDNSTACPVDDLLHEDISSFVGGFACLMDVFVPEIPKNILHQVFKFESGEIV</sequence>